<keyword evidence="3" id="KW-1185">Reference proteome</keyword>
<protein>
    <submittedName>
        <fullName evidence="2">Uncharacterized protein</fullName>
    </submittedName>
</protein>
<evidence type="ECO:0000313" key="3">
    <source>
        <dbReference type="Proteomes" id="UP000198122"/>
    </source>
</evidence>
<dbReference type="Proteomes" id="UP000198122">
    <property type="component" value="Unassembled WGS sequence"/>
</dbReference>
<accession>A0A212SZR1</accession>
<dbReference type="EMBL" id="FYEZ01000001">
    <property type="protein sequence ID" value="SNC59255.1"/>
    <property type="molecule type" value="Genomic_DNA"/>
</dbReference>
<name>A0A212SZR1_9MICO</name>
<organism evidence="2 3">
    <name type="scientific">Kytococcus aerolatus</name>
    <dbReference type="NCBI Taxonomy" id="592308"/>
    <lineage>
        <taxon>Bacteria</taxon>
        <taxon>Bacillati</taxon>
        <taxon>Actinomycetota</taxon>
        <taxon>Actinomycetes</taxon>
        <taxon>Micrococcales</taxon>
        <taxon>Kytococcaceae</taxon>
        <taxon>Kytococcus</taxon>
    </lineage>
</organism>
<evidence type="ECO:0000313" key="2">
    <source>
        <dbReference type="EMBL" id="SNC59255.1"/>
    </source>
</evidence>
<proteinExistence type="predicted"/>
<dbReference type="AlphaFoldDB" id="A0A212SZR1"/>
<evidence type="ECO:0000256" key="1">
    <source>
        <dbReference type="SAM" id="MobiDB-lite"/>
    </source>
</evidence>
<reference evidence="2 3" key="1">
    <citation type="submission" date="2017-06" db="EMBL/GenBank/DDBJ databases">
        <authorList>
            <person name="Kim H.J."/>
            <person name="Triplett B.A."/>
        </authorList>
    </citation>
    <scope>NUCLEOTIDE SEQUENCE [LARGE SCALE GENOMIC DNA]</scope>
    <source>
        <strain evidence="2 3">DSM 22179</strain>
    </source>
</reference>
<feature type="region of interest" description="Disordered" evidence="1">
    <location>
        <begin position="1"/>
        <end position="40"/>
    </location>
</feature>
<gene>
    <name evidence="2" type="ORF">SAMN05445756_0028</name>
</gene>
<sequence>MTLLEAPATTGAGGLEHALGLGRPTSFNDPSCEAGKESQE</sequence>